<gene>
    <name evidence="2" type="ORF">AGLY_007361</name>
</gene>
<dbReference type="AlphaFoldDB" id="A0A6G0TQP6"/>
<evidence type="ECO:0000313" key="2">
    <source>
        <dbReference type="EMBL" id="KAE9536138.1"/>
    </source>
</evidence>
<protein>
    <recommendedName>
        <fullName evidence="1">Double jelly roll-like domain-containing protein</fullName>
    </recommendedName>
</protein>
<accession>A0A6G0TQP6</accession>
<dbReference type="PANTHER" id="PTHR36159:SF1">
    <property type="entry name" value="RETROVIRUS-RELATED POL POLYPROTEIN FROM TRANSPOSON 412-LIKE PROTEIN"/>
    <property type="match status" value="1"/>
</dbReference>
<evidence type="ECO:0000313" key="3">
    <source>
        <dbReference type="Proteomes" id="UP000475862"/>
    </source>
</evidence>
<keyword evidence="3" id="KW-1185">Reference proteome</keyword>
<dbReference type="Pfam" id="PF21738">
    <property type="entry name" value="DJR-like_dom"/>
    <property type="match status" value="1"/>
</dbReference>
<proteinExistence type="predicted"/>
<feature type="domain" description="Double jelly roll-like" evidence="1">
    <location>
        <begin position="156"/>
        <end position="258"/>
    </location>
</feature>
<sequence>MAGSIADNSVLYRKKTFTYVPPTPPAELIESTSYTLDFASRKFVHIGFDPSEKLQVVVHLLTSSRYVHITTDFMKKIFGFMGHILSFILDTPQEYKRVIFYEDEKMKLSSMMYSGENVLVIEKKNRDGCRVLLNRGDLLRLQYLECSIFESIMRKEVYLNSEVFPYEDFQSDFTRNKLATLYRAYVEFQKSYYGHDEVTPLLNRTDFKNLCPIIVVDMSKQNDNVKMSTVDLRIELEADEAFPASTSAYCLILHDQIITYNPFNGEVRTL</sequence>
<dbReference type="PANTHER" id="PTHR36159">
    <property type="entry name" value="PROTEIN CBG23766"/>
    <property type="match status" value="1"/>
</dbReference>
<name>A0A6G0TQP6_APHGL</name>
<evidence type="ECO:0000259" key="1">
    <source>
        <dbReference type="Pfam" id="PF21738"/>
    </source>
</evidence>
<reference evidence="2 3" key="1">
    <citation type="submission" date="2019-08" db="EMBL/GenBank/DDBJ databases">
        <title>The genome of the soybean aphid Biotype 1, its phylome, world population structure and adaptation to the North American continent.</title>
        <authorList>
            <person name="Giordano R."/>
            <person name="Donthu R.K."/>
            <person name="Hernandez A.G."/>
            <person name="Wright C.L."/>
            <person name="Zimin A.V."/>
        </authorList>
    </citation>
    <scope>NUCLEOTIDE SEQUENCE [LARGE SCALE GENOMIC DNA]</scope>
    <source>
        <tissue evidence="2">Whole aphids</tissue>
    </source>
</reference>
<dbReference type="EMBL" id="VYZN01000024">
    <property type="protein sequence ID" value="KAE9536138.1"/>
    <property type="molecule type" value="Genomic_DNA"/>
</dbReference>
<comment type="caution">
    <text evidence="2">The sequence shown here is derived from an EMBL/GenBank/DDBJ whole genome shotgun (WGS) entry which is preliminary data.</text>
</comment>
<dbReference type="OrthoDB" id="6613158at2759"/>
<dbReference type="Proteomes" id="UP000475862">
    <property type="component" value="Unassembled WGS sequence"/>
</dbReference>
<organism evidence="2 3">
    <name type="scientific">Aphis glycines</name>
    <name type="common">Soybean aphid</name>
    <dbReference type="NCBI Taxonomy" id="307491"/>
    <lineage>
        <taxon>Eukaryota</taxon>
        <taxon>Metazoa</taxon>
        <taxon>Ecdysozoa</taxon>
        <taxon>Arthropoda</taxon>
        <taxon>Hexapoda</taxon>
        <taxon>Insecta</taxon>
        <taxon>Pterygota</taxon>
        <taxon>Neoptera</taxon>
        <taxon>Paraneoptera</taxon>
        <taxon>Hemiptera</taxon>
        <taxon>Sternorrhyncha</taxon>
        <taxon>Aphidomorpha</taxon>
        <taxon>Aphidoidea</taxon>
        <taxon>Aphididae</taxon>
        <taxon>Aphidini</taxon>
        <taxon>Aphis</taxon>
        <taxon>Aphis</taxon>
    </lineage>
</organism>
<dbReference type="InterPro" id="IPR049512">
    <property type="entry name" value="DJR-like_dom"/>
</dbReference>